<evidence type="ECO:0000256" key="1">
    <source>
        <dbReference type="SAM" id="Phobius"/>
    </source>
</evidence>
<proteinExistence type="predicted"/>
<sequence>MFPDDEGQLRDLTERFRRDARCEGGMRLRGAGACPTVTGRARRPLVDRPGAAWLALAAAIGGLATGIALAHGLVIAGALMLAGLSGQHFARGTGTARGAADRSEE</sequence>
<dbReference type="EMBL" id="CP086322">
    <property type="protein sequence ID" value="UQA96947.1"/>
    <property type="molecule type" value="Genomic_DNA"/>
</dbReference>
<dbReference type="RefSeq" id="WP_248867866.1">
    <property type="nucleotide sequence ID" value="NZ_CP086322.1"/>
</dbReference>
<organism evidence="2 3">
    <name type="scientific">Streptomyces halobius</name>
    <dbReference type="NCBI Taxonomy" id="2879846"/>
    <lineage>
        <taxon>Bacteria</taxon>
        <taxon>Bacillati</taxon>
        <taxon>Actinomycetota</taxon>
        <taxon>Actinomycetes</taxon>
        <taxon>Kitasatosporales</taxon>
        <taxon>Streptomycetaceae</taxon>
        <taxon>Streptomyces</taxon>
    </lineage>
</organism>
<evidence type="ECO:0000313" key="3">
    <source>
        <dbReference type="Proteomes" id="UP000830115"/>
    </source>
</evidence>
<keyword evidence="3" id="KW-1185">Reference proteome</keyword>
<gene>
    <name evidence="2" type="ORF">K9S39_38305</name>
</gene>
<keyword evidence="1" id="KW-0812">Transmembrane</keyword>
<keyword evidence="1" id="KW-0472">Membrane</keyword>
<keyword evidence="1" id="KW-1133">Transmembrane helix</keyword>
<evidence type="ECO:0008006" key="4">
    <source>
        <dbReference type="Google" id="ProtNLM"/>
    </source>
</evidence>
<accession>A0ABY4MI80</accession>
<name>A0ABY4MI80_9ACTN</name>
<protein>
    <recommendedName>
        <fullName evidence="4">DUF3040 family protein</fullName>
    </recommendedName>
</protein>
<evidence type="ECO:0000313" key="2">
    <source>
        <dbReference type="EMBL" id="UQA96947.1"/>
    </source>
</evidence>
<feature type="transmembrane region" description="Helical" evidence="1">
    <location>
        <begin position="52"/>
        <end position="81"/>
    </location>
</feature>
<reference evidence="2" key="1">
    <citation type="submission" date="2021-10" db="EMBL/GenBank/DDBJ databases">
        <title>Streptomyces nigrumlapis sp.nov.,an antimicrobial producing actinobacterium isolated from Black Gobi rocks.</title>
        <authorList>
            <person name="Wen Y."/>
            <person name="Zhang W."/>
            <person name="Liu X.G."/>
        </authorList>
    </citation>
    <scope>NUCLEOTIDE SEQUENCE</scope>
    <source>
        <strain evidence="2">ST13-2-2</strain>
    </source>
</reference>
<dbReference type="Proteomes" id="UP000830115">
    <property type="component" value="Chromosome"/>
</dbReference>